<dbReference type="PROSITE" id="PS50071">
    <property type="entry name" value="HOMEOBOX_2"/>
    <property type="match status" value="1"/>
</dbReference>
<feature type="compositionally biased region" description="Low complexity" evidence="3">
    <location>
        <begin position="289"/>
        <end position="304"/>
    </location>
</feature>
<feature type="region of interest" description="Disordered" evidence="3">
    <location>
        <begin position="65"/>
        <end position="90"/>
    </location>
</feature>
<dbReference type="AlphaFoldDB" id="A8NSG2"/>
<dbReference type="VEuPathDB" id="FungiDB:CC1G_04998"/>
<dbReference type="Proteomes" id="UP000001861">
    <property type="component" value="Unassembled WGS sequence"/>
</dbReference>
<comment type="subcellular location">
    <subcellularLocation>
        <location evidence="1 2">Nucleus</location>
    </subcellularLocation>
</comment>
<keyword evidence="1 2" id="KW-0539">Nucleus</keyword>
<keyword evidence="6" id="KW-1185">Reference proteome</keyword>
<dbReference type="Gene3D" id="1.10.10.60">
    <property type="entry name" value="Homeodomain-like"/>
    <property type="match status" value="1"/>
</dbReference>
<evidence type="ECO:0000259" key="4">
    <source>
        <dbReference type="PROSITE" id="PS50071"/>
    </source>
</evidence>
<dbReference type="SMART" id="SM00389">
    <property type="entry name" value="HOX"/>
    <property type="match status" value="1"/>
</dbReference>
<gene>
    <name evidence="5" type="ORF">CC1G_04998</name>
</gene>
<dbReference type="InterPro" id="IPR009057">
    <property type="entry name" value="Homeodomain-like_sf"/>
</dbReference>
<comment type="caution">
    <text evidence="5">The sequence shown here is derived from an EMBL/GenBank/DDBJ whole genome shotgun (WGS) entry which is preliminary data.</text>
</comment>
<reference evidence="5 6" key="1">
    <citation type="journal article" date="2010" name="Proc. Natl. Acad. Sci. U.S.A.">
        <title>Insights into evolution of multicellular fungi from the assembled chromosomes of the mushroom Coprinopsis cinerea (Coprinus cinereus).</title>
        <authorList>
            <person name="Stajich J.E."/>
            <person name="Wilke S.K."/>
            <person name="Ahren D."/>
            <person name="Au C.H."/>
            <person name="Birren B.W."/>
            <person name="Borodovsky M."/>
            <person name="Burns C."/>
            <person name="Canback B."/>
            <person name="Casselton L.A."/>
            <person name="Cheng C.K."/>
            <person name="Deng J."/>
            <person name="Dietrich F.S."/>
            <person name="Fargo D.C."/>
            <person name="Farman M.L."/>
            <person name="Gathman A.C."/>
            <person name="Goldberg J."/>
            <person name="Guigo R."/>
            <person name="Hoegger P.J."/>
            <person name="Hooker J.B."/>
            <person name="Huggins A."/>
            <person name="James T.Y."/>
            <person name="Kamada T."/>
            <person name="Kilaru S."/>
            <person name="Kodira C."/>
            <person name="Kues U."/>
            <person name="Kupfer D."/>
            <person name="Kwan H.S."/>
            <person name="Lomsadze A."/>
            <person name="Li W."/>
            <person name="Lilly W.W."/>
            <person name="Ma L.J."/>
            <person name="Mackey A.J."/>
            <person name="Manning G."/>
            <person name="Martin F."/>
            <person name="Muraguchi H."/>
            <person name="Natvig D.O."/>
            <person name="Palmerini H."/>
            <person name="Ramesh M.A."/>
            <person name="Rehmeyer C.J."/>
            <person name="Roe B.A."/>
            <person name="Shenoy N."/>
            <person name="Stanke M."/>
            <person name="Ter-Hovhannisyan V."/>
            <person name="Tunlid A."/>
            <person name="Velagapudi R."/>
            <person name="Vision T.J."/>
            <person name="Zeng Q."/>
            <person name="Zolan M.E."/>
            <person name="Pukkila P.J."/>
        </authorList>
    </citation>
    <scope>NUCLEOTIDE SEQUENCE [LARGE SCALE GENOMIC DNA]</scope>
    <source>
        <strain evidence="6">Okayama-7 / 130 / ATCC MYA-4618 / FGSC 9003</strain>
    </source>
</reference>
<evidence type="ECO:0000313" key="6">
    <source>
        <dbReference type="Proteomes" id="UP000001861"/>
    </source>
</evidence>
<dbReference type="OMA" id="DWETHAP"/>
<feature type="domain" description="Homeobox" evidence="4">
    <location>
        <begin position="12"/>
        <end position="72"/>
    </location>
</feature>
<evidence type="ECO:0000313" key="5">
    <source>
        <dbReference type="EMBL" id="EAU85781.1"/>
    </source>
</evidence>
<feature type="region of interest" description="Disordered" evidence="3">
    <location>
        <begin position="176"/>
        <end position="403"/>
    </location>
</feature>
<proteinExistence type="predicted"/>
<name>A8NSG2_COPC7</name>
<evidence type="ECO:0000256" key="1">
    <source>
        <dbReference type="PROSITE-ProRule" id="PRU00108"/>
    </source>
</evidence>
<feature type="compositionally biased region" description="Basic and acidic residues" evidence="3">
    <location>
        <begin position="361"/>
        <end position="377"/>
    </location>
</feature>
<accession>A8NSG2</accession>
<dbReference type="EMBL" id="AACS02000008">
    <property type="protein sequence ID" value="EAU85781.1"/>
    <property type="molecule type" value="Genomic_DNA"/>
</dbReference>
<dbReference type="InterPro" id="IPR001356">
    <property type="entry name" value="HD"/>
</dbReference>
<dbReference type="SUPFAM" id="SSF46689">
    <property type="entry name" value="Homeodomain-like"/>
    <property type="match status" value="1"/>
</dbReference>
<feature type="DNA-binding region" description="Homeobox" evidence="1">
    <location>
        <begin position="14"/>
        <end position="73"/>
    </location>
</feature>
<dbReference type="KEGG" id="cci:CC1G_04998"/>
<feature type="compositionally biased region" description="Polar residues" evidence="3">
    <location>
        <begin position="76"/>
        <end position="90"/>
    </location>
</feature>
<evidence type="ECO:0000256" key="3">
    <source>
        <dbReference type="SAM" id="MobiDB-lite"/>
    </source>
</evidence>
<dbReference type="GO" id="GO:0005634">
    <property type="term" value="C:nucleus"/>
    <property type="evidence" value="ECO:0007669"/>
    <property type="project" value="UniProtKB-SubCell"/>
</dbReference>
<protein>
    <recommendedName>
        <fullName evidence="4">Homeobox domain-containing protein</fullName>
    </recommendedName>
</protein>
<evidence type="ECO:0000256" key="2">
    <source>
        <dbReference type="RuleBase" id="RU000682"/>
    </source>
</evidence>
<feature type="compositionally biased region" description="Basic residues" evidence="3">
    <location>
        <begin position="65"/>
        <end position="74"/>
    </location>
</feature>
<sequence length="539" mass="58155">MDPLVEGQTDTKRSIKIPTRASPAQLAILNPAFQKNSAPTGTQFEELAKETGLPKKWIASWFTRQRAKARKARPSHSGSATGPSDMSAGTSEILAIKNELDGVTTIETSVTAVVRVAKRKATKQGQSENPPKRTRKKKDQSGDAVKTAERGPLETIQVKAEPEPGPGVALRYTPEVQSEIIGNQQGTVPGHHGYEPENYSRPSIDNRVHPSNARPSHLDQPSIPHPVPSGGFSDGSMGRQYLQPVDDFRLITYVPPPPVMSGSYQGRNEHGSSVGGSSQMHAKPGHYKSASSTSRSSFSSSRSRPTYDEFFSTPNIAGAPAMPRRLFDNIPSGTPATSSTSLSSFASRSTDTAQARSSSFAEKRQVGNSKNAERYTEETPPVETAANHPNWRPTGDPPRILQSNGAYHIPHVHQGAQGPYPYVADYHPPSIPPAGAQTNSYKQTSSENVSTTMPTLTSPFPTHLNPNLAPLKHVTDIVEPFVDEAGGYSSLMDLGSDQRKVVMERLLDEEMGRKDPFKAAMGLVLASKLGLEWEAPGAA</sequence>
<dbReference type="CDD" id="cd00086">
    <property type="entry name" value="homeodomain"/>
    <property type="match status" value="1"/>
</dbReference>
<dbReference type="GO" id="GO:0003677">
    <property type="term" value="F:DNA binding"/>
    <property type="evidence" value="ECO:0007669"/>
    <property type="project" value="UniProtKB-UniRule"/>
</dbReference>
<feature type="compositionally biased region" description="Low complexity" evidence="3">
    <location>
        <begin position="332"/>
        <end position="352"/>
    </location>
</feature>
<dbReference type="Pfam" id="PF00046">
    <property type="entry name" value="Homeodomain"/>
    <property type="match status" value="1"/>
</dbReference>
<dbReference type="RefSeq" id="XP_001836005.1">
    <property type="nucleotide sequence ID" value="XM_001835953.1"/>
</dbReference>
<keyword evidence="1 2" id="KW-0238">DNA-binding</keyword>
<dbReference type="InParanoid" id="A8NSG2"/>
<feature type="region of interest" description="Disordered" evidence="3">
    <location>
        <begin position="119"/>
        <end position="154"/>
    </location>
</feature>
<organism evidence="5 6">
    <name type="scientific">Coprinopsis cinerea (strain Okayama-7 / 130 / ATCC MYA-4618 / FGSC 9003)</name>
    <name type="common">Inky cap fungus</name>
    <name type="synonym">Hormographiella aspergillata</name>
    <dbReference type="NCBI Taxonomy" id="240176"/>
    <lineage>
        <taxon>Eukaryota</taxon>
        <taxon>Fungi</taxon>
        <taxon>Dikarya</taxon>
        <taxon>Basidiomycota</taxon>
        <taxon>Agaricomycotina</taxon>
        <taxon>Agaricomycetes</taxon>
        <taxon>Agaricomycetidae</taxon>
        <taxon>Agaricales</taxon>
        <taxon>Agaricineae</taxon>
        <taxon>Psathyrellaceae</taxon>
        <taxon>Coprinopsis</taxon>
    </lineage>
</organism>
<dbReference type="GeneID" id="6012545"/>
<dbReference type="OrthoDB" id="3048971at2759"/>
<keyword evidence="1 2" id="KW-0371">Homeobox</keyword>